<dbReference type="Pfam" id="PF10344">
    <property type="entry name" value="Hobbit"/>
    <property type="match status" value="2"/>
</dbReference>
<proteinExistence type="predicted"/>
<dbReference type="InterPro" id="IPR045167">
    <property type="entry name" value="Hobbit"/>
</dbReference>
<name>A0AAD9K3B2_9ANNE</name>
<protein>
    <recommendedName>
        <fullName evidence="2">FMP27/BLTP2/Hobbit GFWDK motif-containing RBG unit domain-containing protein</fullName>
    </recommendedName>
</protein>
<keyword evidence="4" id="KW-1185">Reference proteome</keyword>
<dbReference type="Proteomes" id="UP001208570">
    <property type="component" value="Unassembled WGS sequence"/>
</dbReference>
<reference evidence="3" key="1">
    <citation type="journal article" date="2023" name="Mol. Biol. Evol.">
        <title>Third-Generation Sequencing Reveals the Adaptive Role of the Epigenome in Three Deep-Sea Polychaetes.</title>
        <authorList>
            <person name="Perez M."/>
            <person name="Aroh O."/>
            <person name="Sun Y."/>
            <person name="Lan Y."/>
            <person name="Juniper S.K."/>
            <person name="Young C.R."/>
            <person name="Angers B."/>
            <person name="Qian P.Y."/>
        </authorList>
    </citation>
    <scope>NUCLEOTIDE SEQUENCE</scope>
    <source>
        <strain evidence="3">P08H-3</strain>
    </source>
</reference>
<evidence type="ECO:0000259" key="2">
    <source>
        <dbReference type="SMART" id="SM01214"/>
    </source>
</evidence>
<dbReference type="InterPro" id="IPR019441">
    <property type="entry name" value="FMP27/BLTP2/Hobbit_GFWDK_RBG"/>
</dbReference>
<accession>A0AAD9K3B2</accession>
<evidence type="ECO:0000256" key="1">
    <source>
        <dbReference type="SAM" id="MobiDB-lite"/>
    </source>
</evidence>
<dbReference type="EMBL" id="JAODUP010000071">
    <property type="protein sequence ID" value="KAK2163967.1"/>
    <property type="molecule type" value="Genomic_DNA"/>
</dbReference>
<dbReference type="AlphaFoldDB" id="A0AAD9K3B2"/>
<feature type="compositionally biased region" description="Basic and acidic residues" evidence="1">
    <location>
        <begin position="228"/>
        <end position="246"/>
    </location>
</feature>
<dbReference type="PANTHER" id="PTHR15678:SF6">
    <property type="entry name" value="BRIDGE-LIKE LIPID TRANSFER PROTEIN FAMILY MEMBER 2"/>
    <property type="match status" value="1"/>
</dbReference>
<gene>
    <name evidence="3" type="ORF">LSH36_71g02017</name>
</gene>
<feature type="region of interest" description="Disordered" evidence="1">
    <location>
        <begin position="224"/>
        <end position="248"/>
    </location>
</feature>
<evidence type="ECO:0000313" key="3">
    <source>
        <dbReference type="EMBL" id="KAK2163967.1"/>
    </source>
</evidence>
<sequence>MPSLKFYHDFSCDVNVFDIAYGGCWEPAMAQFNLCMNLINQRSADASRPLPIWDKLRLLLHGRLTMSIERMSWIYHASLDPYNKTEMMDWTWTGLVIDWTNAKWILQGDLDIYARTASKYDDCHLLHLPNLRYRDLSFSVVLHEFEIDYWASFAHQTGVKATGGKLLTDIGLQLSICPIEDGLSHKPKADWSIQQFRAEHRVSLCGPVSQSYLISVDRVSYQRAEPYSPRDPKGMSEMSSSEKTDRSLNTSGAKTLCLLSSPSQTCQQNDHGLSMLEQLVSESGTKFVAASEETSRSSVQLQRIVSRCRCEFFYADYGEVEDRTLSEVPEPPSDPETDMLKHTEGVDCFTLLHHELNVCTNSLQYDMILDIVNNLMLYVEPKKKELTEKLENMRFSLQLGSIEDQRTPILQRQNTLRELLLEMRHIERQLYNIQRLSDDQGQSEE</sequence>
<evidence type="ECO:0000313" key="4">
    <source>
        <dbReference type="Proteomes" id="UP001208570"/>
    </source>
</evidence>
<comment type="caution">
    <text evidence="3">The sequence shown here is derived from an EMBL/GenBank/DDBJ whole genome shotgun (WGS) entry which is preliminary data.</text>
</comment>
<dbReference type="PANTHER" id="PTHR15678">
    <property type="entry name" value="ANTIGEN MLAA-22-RELATED"/>
    <property type="match status" value="1"/>
</dbReference>
<organism evidence="3 4">
    <name type="scientific">Paralvinella palmiformis</name>
    <dbReference type="NCBI Taxonomy" id="53620"/>
    <lineage>
        <taxon>Eukaryota</taxon>
        <taxon>Metazoa</taxon>
        <taxon>Spiralia</taxon>
        <taxon>Lophotrochozoa</taxon>
        <taxon>Annelida</taxon>
        <taxon>Polychaeta</taxon>
        <taxon>Sedentaria</taxon>
        <taxon>Canalipalpata</taxon>
        <taxon>Terebellida</taxon>
        <taxon>Terebelliformia</taxon>
        <taxon>Alvinellidae</taxon>
        <taxon>Paralvinella</taxon>
    </lineage>
</organism>
<dbReference type="SMART" id="SM01214">
    <property type="entry name" value="Fmp27_GFWDK"/>
    <property type="match status" value="1"/>
</dbReference>
<feature type="domain" description="FMP27/BLTP2/Hobbit GFWDK motif-containing RBG unit" evidence="2">
    <location>
        <begin position="1"/>
        <end position="84"/>
    </location>
</feature>